<comment type="caution">
    <text evidence="1">The sequence shown here is derived from an EMBL/GenBank/DDBJ whole genome shotgun (WGS) entry which is preliminary data.</text>
</comment>
<dbReference type="Proteomes" id="UP000023152">
    <property type="component" value="Unassembled WGS sequence"/>
</dbReference>
<name>X6M2D7_RETFI</name>
<organism evidence="1 2">
    <name type="scientific">Reticulomyxa filosa</name>
    <dbReference type="NCBI Taxonomy" id="46433"/>
    <lineage>
        <taxon>Eukaryota</taxon>
        <taxon>Sar</taxon>
        <taxon>Rhizaria</taxon>
        <taxon>Retaria</taxon>
        <taxon>Foraminifera</taxon>
        <taxon>Monothalamids</taxon>
        <taxon>Reticulomyxidae</taxon>
        <taxon>Reticulomyxa</taxon>
    </lineage>
</organism>
<keyword evidence="2" id="KW-1185">Reference proteome</keyword>
<protein>
    <submittedName>
        <fullName evidence="1">Uncharacterized protein</fullName>
    </submittedName>
</protein>
<evidence type="ECO:0000313" key="1">
    <source>
        <dbReference type="EMBL" id="ETO07582.1"/>
    </source>
</evidence>
<dbReference type="EMBL" id="ASPP01026008">
    <property type="protein sequence ID" value="ETO07582.1"/>
    <property type="molecule type" value="Genomic_DNA"/>
</dbReference>
<sequence length="155" mass="18280">NTKSLFDAIRIKKNIQSINFHKLSNIEDWHLAKKYWLVRHSKDQAKTKEPGCHISYCNKHSGKHNIYKQLRQAKPLINTNLDVSINFDNISIINVYINSNWIETMNKEPVQLSDKILEQRLDITALLFGKYCYENGFDCSTIYNHTSLYIQYQLK</sequence>
<proteinExistence type="predicted"/>
<gene>
    <name evidence="1" type="ORF">RFI_29810</name>
</gene>
<dbReference type="AlphaFoldDB" id="X6M2D7"/>
<accession>X6M2D7</accession>
<feature type="non-terminal residue" evidence="1">
    <location>
        <position position="1"/>
    </location>
</feature>
<reference evidence="1 2" key="1">
    <citation type="journal article" date="2013" name="Curr. Biol.">
        <title>The Genome of the Foraminiferan Reticulomyxa filosa.</title>
        <authorList>
            <person name="Glockner G."/>
            <person name="Hulsmann N."/>
            <person name="Schleicher M."/>
            <person name="Noegel A.A."/>
            <person name="Eichinger L."/>
            <person name="Gallinger C."/>
            <person name="Pawlowski J."/>
            <person name="Sierra R."/>
            <person name="Euteneuer U."/>
            <person name="Pillet L."/>
            <person name="Moustafa A."/>
            <person name="Platzer M."/>
            <person name="Groth M."/>
            <person name="Szafranski K."/>
            <person name="Schliwa M."/>
        </authorList>
    </citation>
    <scope>NUCLEOTIDE SEQUENCE [LARGE SCALE GENOMIC DNA]</scope>
</reference>
<evidence type="ECO:0000313" key="2">
    <source>
        <dbReference type="Proteomes" id="UP000023152"/>
    </source>
</evidence>